<gene>
    <name evidence="1" type="ORF">L2E82_37218</name>
</gene>
<dbReference type="Proteomes" id="UP001055811">
    <property type="component" value="Linkage Group LG07"/>
</dbReference>
<reference evidence="2" key="1">
    <citation type="journal article" date="2022" name="Mol. Ecol. Resour.">
        <title>The genomes of chicory, endive, great burdock and yacon provide insights into Asteraceae palaeo-polyploidization history and plant inulin production.</title>
        <authorList>
            <person name="Fan W."/>
            <person name="Wang S."/>
            <person name="Wang H."/>
            <person name="Wang A."/>
            <person name="Jiang F."/>
            <person name="Liu H."/>
            <person name="Zhao H."/>
            <person name="Xu D."/>
            <person name="Zhang Y."/>
        </authorList>
    </citation>
    <scope>NUCLEOTIDE SEQUENCE [LARGE SCALE GENOMIC DNA]</scope>
    <source>
        <strain evidence="2">cv. Punajuju</strain>
    </source>
</reference>
<organism evidence="1 2">
    <name type="scientific">Cichorium intybus</name>
    <name type="common">Chicory</name>
    <dbReference type="NCBI Taxonomy" id="13427"/>
    <lineage>
        <taxon>Eukaryota</taxon>
        <taxon>Viridiplantae</taxon>
        <taxon>Streptophyta</taxon>
        <taxon>Embryophyta</taxon>
        <taxon>Tracheophyta</taxon>
        <taxon>Spermatophyta</taxon>
        <taxon>Magnoliopsida</taxon>
        <taxon>eudicotyledons</taxon>
        <taxon>Gunneridae</taxon>
        <taxon>Pentapetalae</taxon>
        <taxon>asterids</taxon>
        <taxon>campanulids</taxon>
        <taxon>Asterales</taxon>
        <taxon>Asteraceae</taxon>
        <taxon>Cichorioideae</taxon>
        <taxon>Cichorieae</taxon>
        <taxon>Cichoriinae</taxon>
        <taxon>Cichorium</taxon>
    </lineage>
</organism>
<accession>A0ACB9AD46</accession>
<evidence type="ECO:0000313" key="2">
    <source>
        <dbReference type="Proteomes" id="UP001055811"/>
    </source>
</evidence>
<sequence length="207" mass="22704">MAISLVKTRISRPGPRYQTQEGYLYSAHPRFLPSYSGSMDRSAKVLILISFFFLSVASNLNLVDAGCGPQPGACDPFYGPQSPVINLTPDDFKCKVLDSKKVVLVQFYAPWCPPCKTLKPEYEKAATTLQGKATLTAIDGDAYPVIFKDYPIKGYPTVKCFVPGKPPIDYTGAREEQAIVAYTLEQVKCYEAGGCQPGAQDCPKKEL</sequence>
<evidence type="ECO:0000313" key="1">
    <source>
        <dbReference type="EMBL" id="KAI3708134.1"/>
    </source>
</evidence>
<proteinExistence type="predicted"/>
<keyword evidence="2" id="KW-1185">Reference proteome</keyword>
<reference evidence="1 2" key="2">
    <citation type="journal article" date="2022" name="Mol. Ecol. Resour.">
        <title>The genomes of chicory, endive, great burdock and yacon provide insights into Asteraceae paleo-polyploidization history and plant inulin production.</title>
        <authorList>
            <person name="Fan W."/>
            <person name="Wang S."/>
            <person name="Wang H."/>
            <person name="Wang A."/>
            <person name="Jiang F."/>
            <person name="Liu H."/>
            <person name="Zhao H."/>
            <person name="Xu D."/>
            <person name="Zhang Y."/>
        </authorList>
    </citation>
    <scope>NUCLEOTIDE SEQUENCE [LARGE SCALE GENOMIC DNA]</scope>
    <source>
        <strain evidence="2">cv. Punajuju</strain>
        <tissue evidence="1">Leaves</tissue>
    </source>
</reference>
<name>A0ACB9AD46_CICIN</name>
<dbReference type="EMBL" id="CM042015">
    <property type="protein sequence ID" value="KAI3708134.1"/>
    <property type="molecule type" value="Genomic_DNA"/>
</dbReference>
<protein>
    <submittedName>
        <fullName evidence="1">Uncharacterized protein</fullName>
    </submittedName>
</protein>
<comment type="caution">
    <text evidence="1">The sequence shown here is derived from an EMBL/GenBank/DDBJ whole genome shotgun (WGS) entry which is preliminary data.</text>
</comment>